<gene>
    <name evidence="2" type="ORF">PQ455_12785</name>
</gene>
<reference evidence="2 3" key="1">
    <citation type="submission" date="2023-02" db="EMBL/GenBank/DDBJ databases">
        <title>Genome sequence of Sphingomonas naphthae.</title>
        <authorList>
            <person name="Kim S."/>
            <person name="Heo J."/>
            <person name="Kwon S.-W."/>
        </authorList>
    </citation>
    <scope>NUCLEOTIDE SEQUENCE [LARGE SCALE GENOMIC DNA]</scope>
    <source>
        <strain evidence="2 3">KACC 18716</strain>
    </source>
</reference>
<evidence type="ECO:0000313" key="2">
    <source>
        <dbReference type="EMBL" id="WCT72507.1"/>
    </source>
</evidence>
<keyword evidence="1" id="KW-0472">Membrane</keyword>
<keyword evidence="3" id="KW-1185">Reference proteome</keyword>
<feature type="transmembrane region" description="Helical" evidence="1">
    <location>
        <begin position="37"/>
        <end position="55"/>
    </location>
</feature>
<dbReference type="Proteomes" id="UP001220395">
    <property type="component" value="Chromosome"/>
</dbReference>
<accession>A0ABY7TIF7</accession>
<evidence type="ECO:0000313" key="3">
    <source>
        <dbReference type="Proteomes" id="UP001220395"/>
    </source>
</evidence>
<keyword evidence="1" id="KW-1133">Transmembrane helix</keyword>
<proteinExistence type="predicted"/>
<dbReference type="EMBL" id="CP117411">
    <property type="protein sequence ID" value="WCT72507.1"/>
    <property type="molecule type" value="Genomic_DNA"/>
</dbReference>
<protein>
    <submittedName>
        <fullName evidence="2">Uncharacterized protein</fullName>
    </submittedName>
</protein>
<organism evidence="2 3">
    <name type="scientific">Sphingomonas naphthae</name>
    <dbReference type="NCBI Taxonomy" id="1813468"/>
    <lineage>
        <taxon>Bacteria</taxon>
        <taxon>Pseudomonadati</taxon>
        <taxon>Pseudomonadota</taxon>
        <taxon>Alphaproteobacteria</taxon>
        <taxon>Sphingomonadales</taxon>
        <taxon>Sphingomonadaceae</taxon>
        <taxon>Sphingomonas</taxon>
    </lineage>
</organism>
<dbReference type="RefSeq" id="WP_273686473.1">
    <property type="nucleotide sequence ID" value="NZ_CP117411.1"/>
</dbReference>
<keyword evidence="1" id="KW-0812">Transmembrane</keyword>
<evidence type="ECO:0000256" key="1">
    <source>
        <dbReference type="SAM" id="Phobius"/>
    </source>
</evidence>
<sequence length="57" mass="5844">MPGVPPLIPSLLVIGAILMTLGGVAAARRPEDRKRGILMLVCAAVMLGNALLLGLPL</sequence>
<feature type="transmembrane region" description="Helical" evidence="1">
    <location>
        <begin position="6"/>
        <end position="25"/>
    </location>
</feature>
<name>A0ABY7TIF7_9SPHN</name>